<organism evidence="13 14">
    <name type="scientific">Mogibacterium diversum</name>
    <dbReference type="NCBI Taxonomy" id="114527"/>
    <lineage>
        <taxon>Bacteria</taxon>
        <taxon>Bacillati</taxon>
        <taxon>Bacillota</taxon>
        <taxon>Clostridia</taxon>
        <taxon>Peptostreptococcales</taxon>
        <taxon>Anaerovoracaceae</taxon>
        <taxon>Mogibacterium</taxon>
    </lineage>
</organism>
<keyword evidence="9 11" id="KW-0057">Aromatic amino acid biosynthesis</keyword>
<comment type="subunit">
    <text evidence="11">Monomer.</text>
</comment>
<keyword evidence="5 11" id="KW-0808">Transferase</keyword>
<evidence type="ECO:0000256" key="8">
    <source>
        <dbReference type="ARBA" id="ARBA00022840"/>
    </source>
</evidence>
<dbReference type="InterPro" id="IPR013708">
    <property type="entry name" value="Shikimate_DH-bd_N"/>
</dbReference>
<dbReference type="UniPathway" id="UPA00053">
    <property type="reaction ID" value="UER00088"/>
</dbReference>
<comment type="subcellular location">
    <subcellularLocation>
        <location evidence="11">Cytoplasm</location>
    </subcellularLocation>
</comment>
<evidence type="ECO:0000256" key="6">
    <source>
        <dbReference type="ARBA" id="ARBA00022741"/>
    </source>
</evidence>
<dbReference type="Pfam" id="PF01202">
    <property type="entry name" value="SKI"/>
    <property type="match status" value="1"/>
</dbReference>
<comment type="pathway">
    <text evidence="1 11">Metabolic intermediate biosynthesis; chorismate biosynthesis; chorismate from D-erythrose 4-phosphate and phosphoenolpyruvate: step 5/7.</text>
</comment>
<dbReference type="Proteomes" id="UP000237883">
    <property type="component" value="Chromosome"/>
</dbReference>
<dbReference type="GeneID" id="78391740"/>
<comment type="function">
    <text evidence="11">Catalyzes the specific phosphorylation of the 3-hydroxyl group of shikimic acid using ATP as a cosubstrate.</text>
</comment>
<evidence type="ECO:0000256" key="10">
    <source>
        <dbReference type="ARBA" id="ARBA00048567"/>
    </source>
</evidence>
<feature type="domain" description="Shikimate dehydrogenase substrate binding N-terminal" evidence="12">
    <location>
        <begin position="35"/>
        <end position="110"/>
    </location>
</feature>
<feature type="binding site" evidence="11">
    <location>
        <position position="383"/>
    </location>
    <ligand>
        <name>substrate</name>
    </ligand>
</feature>
<keyword evidence="11" id="KW-0479">Metal-binding</keyword>
<dbReference type="InterPro" id="IPR046346">
    <property type="entry name" value="Aminoacid_DH-like_N_sf"/>
</dbReference>
<dbReference type="SUPFAM" id="SSF52540">
    <property type="entry name" value="P-loop containing nucleoside triphosphate hydrolases"/>
    <property type="match status" value="1"/>
</dbReference>
<keyword evidence="8 11" id="KW-0067">ATP-binding</keyword>
<dbReference type="AlphaFoldDB" id="A0A2S0L530"/>
<evidence type="ECO:0000256" key="9">
    <source>
        <dbReference type="ARBA" id="ARBA00023141"/>
    </source>
</evidence>
<dbReference type="SUPFAM" id="SSF51735">
    <property type="entry name" value="NAD(P)-binding Rossmann-fold domains"/>
    <property type="match status" value="1"/>
</dbReference>
<feature type="binding site" evidence="11">
    <location>
        <position position="448"/>
    </location>
    <ligand>
        <name>ATP</name>
        <dbReference type="ChEBI" id="CHEBI:30616"/>
    </ligand>
</feature>
<dbReference type="EC" id="2.7.1.71" evidence="3 11"/>
<dbReference type="CDD" id="cd00464">
    <property type="entry name" value="SK"/>
    <property type="match status" value="1"/>
</dbReference>
<keyword evidence="7 11" id="KW-0418">Kinase</keyword>
<evidence type="ECO:0000259" key="12">
    <source>
        <dbReference type="Pfam" id="PF08501"/>
    </source>
</evidence>
<dbReference type="PANTHER" id="PTHR21089">
    <property type="entry name" value="SHIKIMATE DEHYDROGENASE"/>
    <property type="match status" value="1"/>
</dbReference>
<dbReference type="GO" id="GO:0008652">
    <property type="term" value="P:amino acid biosynthetic process"/>
    <property type="evidence" value="ECO:0007669"/>
    <property type="project" value="UniProtKB-KW"/>
</dbReference>
<dbReference type="Pfam" id="PF08501">
    <property type="entry name" value="Shikimate_dh_N"/>
    <property type="match status" value="1"/>
</dbReference>
<dbReference type="InterPro" id="IPR023000">
    <property type="entry name" value="Shikimate_kinase_CS"/>
</dbReference>
<keyword evidence="4 11" id="KW-0028">Amino-acid biosynthesis</keyword>
<name>A0A2S0L530_9FIRM</name>
<comment type="catalytic activity">
    <reaction evidence="10 11">
        <text>shikimate + ATP = 3-phosphoshikimate + ADP + H(+)</text>
        <dbReference type="Rhea" id="RHEA:13121"/>
        <dbReference type="ChEBI" id="CHEBI:15378"/>
        <dbReference type="ChEBI" id="CHEBI:30616"/>
        <dbReference type="ChEBI" id="CHEBI:36208"/>
        <dbReference type="ChEBI" id="CHEBI:145989"/>
        <dbReference type="ChEBI" id="CHEBI:456216"/>
        <dbReference type="EC" id="2.7.1.71"/>
    </reaction>
</comment>
<dbReference type="Gene3D" id="3.40.50.720">
    <property type="entry name" value="NAD(P)-binding Rossmann-like Domain"/>
    <property type="match status" value="1"/>
</dbReference>
<dbReference type="HAMAP" id="MF_00109">
    <property type="entry name" value="Shikimate_kinase"/>
    <property type="match status" value="1"/>
</dbReference>
<dbReference type="GO" id="GO:0004765">
    <property type="term" value="F:shikimate kinase activity"/>
    <property type="evidence" value="ECO:0007669"/>
    <property type="project" value="UniProtKB-UniRule"/>
</dbReference>
<keyword evidence="6 11" id="KW-0547">Nucleotide-binding</keyword>
<dbReference type="PANTHER" id="PTHR21089:SF1">
    <property type="entry name" value="BIFUNCTIONAL 3-DEHYDROQUINATE DEHYDRATASE_SHIKIMATE DEHYDROGENASE, CHLOROPLASTIC"/>
    <property type="match status" value="1"/>
</dbReference>
<keyword evidence="11" id="KW-0460">Magnesium</keyword>
<dbReference type="PROSITE" id="PS01128">
    <property type="entry name" value="SHIKIMATE_KINASE"/>
    <property type="match status" value="1"/>
</dbReference>
<dbReference type="GO" id="GO:0000287">
    <property type="term" value="F:magnesium ion binding"/>
    <property type="evidence" value="ECO:0007669"/>
    <property type="project" value="UniProtKB-UniRule"/>
</dbReference>
<dbReference type="GO" id="GO:0005524">
    <property type="term" value="F:ATP binding"/>
    <property type="evidence" value="ECO:0007669"/>
    <property type="project" value="UniProtKB-UniRule"/>
</dbReference>
<evidence type="ECO:0000256" key="4">
    <source>
        <dbReference type="ARBA" id="ARBA00022605"/>
    </source>
</evidence>
<dbReference type="CDD" id="cd01065">
    <property type="entry name" value="NAD_bind_Shikimate_DH"/>
    <property type="match status" value="1"/>
</dbReference>
<comment type="pathway">
    <text evidence="2">Metabolic intermediate biosynthesis; chorismate biosynthesis; chorismate from D-erythrose 4-phosphate and phosphoenolpyruvate: step 4/7.</text>
</comment>
<proteinExistence type="inferred from homology"/>
<dbReference type="GO" id="GO:0009073">
    <property type="term" value="P:aromatic amino acid family biosynthetic process"/>
    <property type="evidence" value="ECO:0007669"/>
    <property type="project" value="UniProtKB-KW"/>
</dbReference>
<dbReference type="SUPFAM" id="SSF53223">
    <property type="entry name" value="Aminoacid dehydrogenase-like, N-terminal domain"/>
    <property type="match status" value="1"/>
</dbReference>
<dbReference type="KEGG" id="mdv:C5Q96_05625"/>
<dbReference type="EMBL" id="CP027228">
    <property type="protein sequence ID" value="AVM48353.1"/>
    <property type="molecule type" value="Genomic_DNA"/>
</dbReference>
<reference evidence="14" key="1">
    <citation type="submission" date="2018-02" db="EMBL/GenBank/DDBJ databases">
        <authorList>
            <person name="Holder M.E."/>
            <person name="Ajami N.J."/>
            <person name="Petrosino J.F."/>
        </authorList>
    </citation>
    <scope>NUCLEOTIDE SEQUENCE [LARGE SCALE GENOMIC DNA]</scope>
    <source>
        <strain evidence="14">CCUG 47132</strain>
    </source>
</reference>
<accession>A0A2S0L530</accession>
<feature type="binding site" evidence="11">
    <location>
        <position position="361"/>
    </location>
    <ligand>
        <name>substrate</name>
    </ligand>
</feature>
<dbReference type="RefSeq" id="WP_106057426.1">
    <property type="nucleotide sequence ID" value="NZ_CAUUYG010000007.1"/>
</dbReference>
<feature type="binding site" evidence="11">
    <location>
        <begin position="315"/>
        <end position="320"/>
    </location>
    <ligand>
        <name>ATP</name>
        <dbReference type="ChEBI" id="CHEBI:30616"/>
    </ligand>
</feature>
<dbReference type="InterPro" id="IPR036291">
    <property type="entry name" value="NAD(P)-bd_dom_sf"/>
</dbReference>
<gene>
    <name evidence="11" type="primary">aroK</name>
    <name evidence="13" type="ORF">C5Q96_05625</name>
</gene>
<evidence type="ECO:0000256" key="7">
    <source>
        <dbReference type="ARBA" id="ARBA00022777"/>
    </source>
</evidence>
<dbReference type="InterPro" id="IPR000623">
    <property type="entry name" value="Shikimate_kinase/TSH1"/>
</dbReference>
<keyword evidence="14" id="KW-1185">Reference proteome</keyword>
<evidence type="ECO:0000256" key="1">
    <source>
        <dbReference type="ARBA" id="ARBA00004842"/>
    </source>
</evidence>
<dbReference type="InterPro" id="IPR027417">
    <property type="entry name" value="P-loop_NTPase"/>
</dbReference>
<sequence>MRNSVEADLMKLLAALGEKQASGQGVFIEEKKYGLIGGSVSHSLSKKLHGLIGGYEYKLIELRDSSRLGEVLHMAGFYGFNITNPYKEIAIEHLDELSEEALAIQAVNTVKVMPDGKLKGFNTDYLGLMKLFKTEAVTGKKVAILGTGGASLSAVYAMKKLGADEIIRVSRSRDKADSLVQVEKIDNSQKLSKIYNYEDSDWRDAEIIINATPVGMFPDNGKSPLDTYDINWECLKQTEMAVDLIYNPHRTKFMQDAELAGVKTIGGLGMLIWQGIYARDIWEGRDMEPDYSLAASVMERLLREQLNLVTVGMPGSGKSSISRQVALAMKRKFIDIDRAVAHEEGCAINQIIEKSGVEAFRNLESKKLREVCARNHQVIATGGGSILKETNREIIRENSLVIYIDRPTKLLATKNRPLSQGKGVYNLYRERANLYHGIADIKVNNKYRFGREKRMADEHVAFNKKREVDSKQSQYMRDIRRFARSVAKRYKLHIRHIVERDIYGIGR</sequence>
<dbReference type="Gene3D" id="3.40.50.10860">
    <property type="entry name" value="Leucine Dehydrogenase, chain A, domain 1"/>
    <property type="match status" value="1"/>
</dbReference>
<evidence type="ECO:0000256" key="5">
    <source>
        <dbReference type="ARBA" id="ARBA00022679"/>
    </source>
</evidence>
<dbReference type="PRINTS" id="PR01100">
    <property type="entry name" value="SHIKIMTKNASE"/>
</dbReference>
<dbReference type="InterPro" id="IPR022893">
    <property type="entry name" value="Shikimate_DH_fam"/>
</dbReference>
<evidence type="ECO:0000313" key="13">
    <source>
        <dbReference type="EMBL" id="AVM48353.1"/>
    </source>
</evidence>
<comment type="similarity">
    <text evidence="11">Belongs to the shikimate kinase family.</text>
</comment>
<evidence type="ECO:0000313" key="14">
    <source>
        <dbReference type="Proteomes" id="UP000237883"/>
    </source>
</evidence>
<feature type="binding site" evidence="11">
    <location>
        <position position="337"/>
    </location>
    <ligand>
        <name>substrate</name>
    </ligand>
</feature>
<feature type="binding site" evidence="11">
    <location>
        <position position="319"/>
    </location>
    <ligand>
        <name>Mg(2+)</name>
        <dbReference type="ChEBI" id="CHEBI:18420"/>
    </ligand>
</feature>
<dbReference type="GO" id="GO:0004764">
    <property type="term" value="F:shikimate 3-dehydrogenase (NADP+) activity"/>
    <property type="evidence" value="ECO:0007669"/>
    <property type="project" value="InterPro"/>
</dbReference>
<feature type="binding site" evidence="11">
    <location>
        <position position="416"/>
    </location>
    <ligand>
        <name>ATP</name>
        <dbReference type="ChEBI" id="CHEBI:30616"/>
    </ligand>
</feature>
<dbReference type="GO" id="GO:0005829">
    <property type="term" value="C:cytosol"/>
    <property type="evidence" value="ECO:0007669"/>
    <property type="project" value="TreeGrafter"/>
</dbReference>
<dbReference type="OrthoDB" id="9792692at2"/>
<protein>
    <recommendedName>
        <fullName evidence="3 11">Shikimate kinase</fullName>
        <shortName evidence="11">SK</shortName>
        <ecNumber evidence="3 11">2.7.1.71</ecNumber>
    </recommendedName>
</protein>
<dbReference type="GO" id="GO:0009423">
    <property type="term" value="P:chorismate biosynthetic process"/>
    <property type="evidence" value="ECO:0007669"/>
    <property type="project" value="UniProtKB-UniRule"/>
</dbReference>
<dbReference type="Gene3D" id="3.40.50.300">
    <property type="entry name" value="P-loop containing nucleotide triphosphate hydrolases"/>
    <property type="match status" value="1"/>
</dbReference>
<dbReference type="InterPro" id="IPR031322">
    <property type="entry name" value="Shikimate/glucono_kinase"/>
</dbReference>
<evidence type="ECO:0000256" key="3">
    <source>
        <dbReference type="ARBA" id="ARBA00012154"/>
    </source>
</evidence>
<comment type="cofactor">
    <cofactor evidence="11">
        <name>Mg(2+)</name>
        <dbReference type="ChEBI" id="CHEBI:18420"/>
    </cofactor>
    <text evidence="11">Binds 1 Mg(2+) ion per subunit.</text>
</comment>
<evidence type="ECO:0000256" key="2">
    <source>
        <dbReference type="ARBA" id="ARBA00004871"/>
    </source>
</evidence>
<dbReference type="GO" id="GO:0050661">
    <property type="term" value="F:NADP binding"/>
    <property type="evidence" value="ECO:0007669"/>
    <property type="project" value="TreeGrafter"/>
</dbReference>
<evidence type="ECO:0000256" key="11">
    <source>
        <dbReference type="HAMAP-Rule" id="MF_00109"/>
    </source>
</evidence>
<dbReference type="GO" id="GO:0019632">
    <property type="term" value="P:shikimate metabolic process"/>
    <property type="evidence" value="ECO:0007669"/>
    <property type="project" value="TreeGrafter"/>
</dbReference>
<keyword evidence="11" id="KW-0963">Cytoplasm</keyword>
<feature type="binding site" evidence="11">
    <location>
        <position position="431"/>
    </location>
    <ligand>
        <name>substrate</name>
    </ligand>
</feature>